<feature type="domain" description="DUF5983" evidence="1">
    <location>
        <begin position="7"/>
        <end position="91"/>
    </location>
</feature>
<evidence type="ECO:0000313" key="2">
    <source>
        <dbReference type="EMBL" id="PFV35749.1"/>
    </source>
</evidence>
<dbReference type="InterPro" id="IPR046025">
    <property type="entry name" value="DUF5983"/>
</dbReference>
<sequence length="91" mass="10517">MLPITKVLELSTKHICEDTVALLDNILTSQIAAYQKEEFGWFIYVSSEENENTNIPDDLSTIISFARLNNCSWVMLDRDCDTIDELPIFDW</sequence>
<reference evidence="2 3" key="1">
    <citation type="submission" date="2017-09" db="EMBL/GenBank/DDBJ databases">
        <title>Large-scale bioinformatics analysis of Bacillus genomes uncovers conserved roles of natural products in bacterial physiology.</title>
        <authorList>
            <consortium name="Agbiome Team Llc"/>
            <person name="Bleich R.M."/>
            <person name="Grubbs K.J."/>
            <person name="Santa Maria K.C."/>
            <person name="Allen S.E."/>
            <person name="Farag S."/>
            <person name="Shank E.A."/>
            <person name="Bowers A."/>
        </authorList>
    </citation>
    <scope>NUCLEOTIDE SEQUENCE [LARGE SCALE GENOMIC DNA]</scope>
    <source>
        <strain evidence="2 3">AFS060060</strain>
    </source>
</reference>
<comment type="caution">
    <text evidence="2">The sequence shown here is derived from an EMBL/GenBank/DDBJ whole genome shotgun (WGS) entry which is preliminary data.</text>
</comment>
<evidence type="ECO:0000313" key="3">
    <source>
        <dbReference type="Proteomes" id="UP000223366"/>
    </source>
</evidence>
<organism evidence="2 3">
    <name type="scientific">Bacillus thuringiensis</name>
    <dbReference type="NCBI Taxonomy" id="1428"/>
    <lineage>
        <taxon>Bacteria</taxon>
        <taxon>Bacillati</taxon>
        <taxon>Bacillota</taxon>
        <taxon>Bacilli</taxon>
        <taxon>Bacillales</taxon>
        <taxon>Bacillaceae</taxon>
        <taxon>Bacillus</taxon>
        <taxon>Bacillus cereus group</taxon>
    </lineage>
</organism>
<dbReference type="EMBL" id="NVDU01000003">
    <property type="protein sequence ID" value="PFV35749.1"/>
    <property type="molecule type" value="Genomic_DNA"/>
</dbReference>
<protein>
    <recommendedName>
        <fullName evidence="1">DUF5983 domain-containing protein</fullName>
    </recommendedName>
</protein>
<dbReference type="AlphaFoldDB" id="A0A9X7GFZ5"/>
<name>A0A9X7GFZ5_BACTU</name>
<dbReference type="Proteomes" id="UP000223366">
    <property type="component" value="Unassembled WGS sequence"/>
</dbReference>
<gene>
    <name evidence="2" type="ORF">COK99_01630</name>
</gene>
<proteinExistence type="predicted"/>
<dbReference type="RefSeq" id="WP_098685603.1">
    <property type="nucleotide sequence ID" value="NZ_NVDU01000003.1"/>
</dbReference>
<accession>A0A9X7GFZ5</accession>
<dbReference type="Pfam" id="PF19419">
    <property type="entry name" value="DUF5983"/>
    <property type="match status" value="1"/>
</dbReference>
<evidence type="ECO:0000259" key="1">
    <source>
        <dbReference type="Pfam" id="PF19419"/>
    </source>
</evidence>